<comment type="caution">
    <text evidence="1">The sequence shown here is derived from an EMBL/GenBank/DDBJ whole genome shotgun (WGS) entry which is preliminary data.</text>
</comment>
<sequence length="34" mass="3819">MASERNNHLRYIYQMRTSVSFGVSAIARVLCSAS</sequence>
<dbReference type="Proteomes" id="UP000030104">
    <property type="component" value="Unassembled WGS sequence"/>
</dbReference>
<protein>
    <submittedName>
        <fullName evidence="1">Uncharacterized protein</fullName>
    </submittedName>
</protein>
<dbReference type="AlphaFoldDB" id="A0A0A2KGS3"/>
<name>A0A0A2KGS3_PENIT</name>
<gene>
    <name evidence="1" type="ORF">PITC_049370</name>
</gene>
<keyword evidence="2" id="KW-1185">Reference proteome</keyword>
<organism evidence="1 2">
    <name type="scientific">Penicillium italicum</name>
    <name type="common">Blue mold</name>
    <dbReference type="NCBI Taxonomy" id="40296"/>
    <lineage>
        <taxon>Eukaryota</taxon>
        <taxon>Fungi</taxon>
        <taxon>Dikarya</taxon>
        <taxon>Ascomycota</taxon>
        <taxon>Pezizomycotina</taxon>
        <taxon>Eurotiomycetes</taxon>
        <taxon>Eurotiomycetidae</taxon>
        <taxon>Eurotiales</taxon>
        <taxon>Aspergillaceae</taxon>
        <taxon>Penicillium</taxon>
    </lineage>
</organism>
<accession>A0A0A2KGS3</accession>
<evidence type="ECO:0000313" key="1">
    <source>
        <dbReference type="EMBL" id="KGO63555.1"/>
    </source>
</evidence>
<dbReference type="EMBL" id="JQGA01001632">
    <property type="protein sequence ID" value="KGO63555.1"/>
    <property type="molecule type" value="Genomic_DNA"/>
</dbReference>
<evidence type="ECO:0000313" key="2">
    <source>
        <dbReference type="Proteomes" id="UP000030104"/>
    </source>
</evidence>
<dbReference type="HOGENOM" id="CLU_3377292_0_0_1"/>
<proteinExistence type="predicted"/>
<reference evidence="1 2" key="1">
    <citation type="journal article" date="2015" name="Mol. Plant Microbe Interact.">
        <title>Genome, transcriptome, and functional analyses of Penicillium expansum provide new insights into secondary metabolism and pathogenicity.</title>
        <authorList>
            <person name="Ballester A.R."/>
            <person name="Marcet-Houben M."/>
            <person name="Levin E."/>
            <person name="Sela N."/>
            <person name="Selma-Lazaro C."/>
            <person name="Carmona L."/>
            <person name="Wisniewski M."/>
            <person name="Droby S."/>
            <person name="Gonzalez-Candelas L."/>
            <person name="Gabaldon T."/>
        </authorList>
    </citation>
    <scope>NUCLEOTIDE SEQUENCE [LARGE SCALE GENOMIC DNA]</scope>
    <source>
        <strain evidence="1 2">PHI-1</strain>
    </source>
</reference>